<accession>A0ABP6QH38</accession>
<feature type="region of interest" description="Disordered" evidence="1">
    <location>
        <begin position="158"/>
        <end position="219"/>
    </location>
</feature>
<keyword evidence="2" id="KW-1133">Transmembrane helix</keyword>
<feature type="domain" description="DUF7927" evidence="3">
    <location>
        <begin position="47"/>
        <end position="143"/>
    </location>
</feature>
<keyword evidence="5" id="KW-1185">Reference proteome</keyword>
<evidence type="ECO:0000313" key="5">
    <source>
        <dbReference type="Proteomes" id="UP001501237"/>
    </source>
</evidence>
<keyword evidence="2" id="KW-0812">Transmembrane</keyword>
<reference evidence="5" key="1">
    <citation type="journal article" date="2019" name="Int. J. Syst. Evol. Microbiol.">
        <title>The Global Catalogue of Microorganisms (GCM) 10K type strain sequencing project: providing services to taxonomists for standard genome sequencing and annotation.</title>
        <authorList>
            <consortium name="The Broad Institute Genomics Platform"/>
            <consortium name="The Broad Institute Genome Sequencing Center for Infectious Disease"/>
            <person name="Wu L."/>
            <person name="Ma J."/>
        </authorList>
    </citation>
    <scope>NUCLEOTIDE SEQUENCE [LARGE SCALE GENOMIC DNA]</scope>
    <source>
        <strain evidence="5">JCM 9377</strain>
    </source>
</reference>
<evidence type="ECO:0000256" key="2">
    <source>
        <dbReference type="SAM" id="Phobius"/>
    </source>
</evidence>
<evidence type="ECO:0000256" key="1">
    <source>
        <dbReference type="SAM" id="MobiDB-lite"/>
    </source>
</evidence>
<feature type="compositionally biased region" description="Low complexity" evidence="1">
    <location>
        <begin position="158"/>
        <end position="173"/>
    </location>
</feature>
<comment type="caution">
    <text evidence="4">The sequence shown here is derived from an EMBL/GenBank/DDBJ whole genome shotgun (WGS) entry which is preliminary data.</text>
</comment>
<protein>
    <recommendedName>
        <fullName evidence="3">DUF7927 domain-containing protein</fullName>
    </recommendedName>
</protein>
<name>A0ABP6QH38_9ACTN</name>
<dbReference type="InterPro" id="IPR057687">
    <property type="entry name" value="DUF7927"/>
</dbReference>
<feature type="transmembrane region" description="Helical" evidence="2">
    <location>
        <begin position="260"/>
        <end position="278"/>
    </location>
</feature>
<proteinExistence type="predicted"/>
<gene>
    <name evidence="4" type="ORF">GCM10010468_50450</name>
</gene>
<keyword evidence="2" id="KW-0472">Membrane</keyword>
<feature type="region of interest" description="Disordered" evidence="1">
    <location>
        <begin position="281"/>
        <end position="310"/>
    </location>
</feature>
<evidence type="ECO:0000259" key="3">
    <source>
        <dbReference type="Pfam" id="PF25549"/>
    </source>
</evidence>
<dbReference type="Proteomes" id="UP001501237">
    <property type="component" value="Unassembled WGS sequence"/>
</dbReference>
<dbReference type="EMBL" id="BAAAUV010000013">
    <property type="protein sequence ID" value="GAA3223746.1"/>
    <property type="molecule type" value="Genomic_DNA"/>
</dbReference>
<feature type="compositionally biased region" description="Pro residues" evidence="1">
    <location>
        <begin position="198"/>
        <end position="215"/>
    </location>
</feature>
<sequence>MHGAVLAAALAVPGAVPVAAEANRPLSCPPATASPQAEAGLQVSLRGEAAPRGGRVSYRARISNPGPAAPGVTVVDDLRCLLDDAALDGDVTVSAGRAAIGGTLLEWRLDLAAGASATLAFGVKVRGSGGDGRLDHLLSVRGAPSVCASSCRLGMPVAPGAAPRPRTPAVPGARPKPKPQPKPRPPVVEVPMRTVPHGAPPPPGALAAPPPPDPVLAPTTPAELVLSDVPPILPEDAAPLTAAPVAQATATAEDGGSLRFAFFSSLLTALPLLSLVVAGHRRRRRRAAPVPGPRPGPVSPSARASEESRL</sequence>
<dbReference type="Pfam" id="PF25549">
    <property type="entry name" value="DUF7927"/>
    <property type="match status" value="1"/>
</dbReference>
<organism evidence="4 5">
    <name type="scientific">Actinocorallia longicatena</name>
    <dbReference type="NCBI Taxonomy" id="111803"/>
    <lineage>
        <taxon>Bacteria</taxon>
        <taxon>Bacillati</taxon>
        <taxon>Actinomycetota</taxon>
        <taxon>Actinomycetes</taxon>
        <taxon>Streptosporangiales</taxon>
        <taxon>Thermomonosporaceae</taxon>
        <taxon>Actinocorallia</taxon>
    </lineage>
</organism>
<evidence type="ECO:0000313" key="4">
    <source>
        <dbReference type="EMBL" id="GAA3223746.1"/>
    </source>
</evidence>